<sequence length="119" mass="14146">MYIEFEKWLNNILEENMPIPGAAINFNLYEEADLYWSIQLICASYFDEEDEDWCCEEEFSSGENVFCWKAEMGWEEIFDISCQMIKQYISEGKYAEELKKYEAISAGFVDGDLKIFYQK</sequence>
<dbReference type="EMBL" id="QSFX01000024">
    <property type="protein sequence ID" value="RHA86699.1"/>
    <property type="molecule type" value="Genomic_DNA"/>
</dbReference>
<name>A0A3R6AFL8_9FIRM</name>
<evidence type="ECO:0000313" key="1">
    <source>
        <dbReference type="EMBL" id="RHA86699.1"/>
    </source>
</evidence>
<proteinExistence type="predicted"/>
<dbReference type="Proteomes" id="UP000283492">
    <property type="component" value="Unassembled WGS sequence"/>
</dbReference>
<dbReference type="RefSeq" id="WP_118582599.1">
    <property type="nucleotide sequence ID" value="NZ_CABJFX010000024.1"/>
</dbReference>
<accession>A0A3R6AFL8</accession>
<evidence type="ECO:0000313" key="2">
    <source>
        <dbReference type="Proteomes" id="UP000283492"/>
    </source>
</evidence>
<comment type="caution">
    <text evidence="1">The sequence shown here is derived from an EMBL/GenBank/DDBJ whole genome shotgun (WGS) entry which is preliminary data.</text>
</comment>
<organism evidence="1 2">
    <name type="scientific">Roseburia inulinivorans</name>
    <dbReference type="NCBI Taxonomy" id="360807"/>
    <lineage>
        <taxon>Bacteria</taxon>
        <taxon>Bacillati</taxon>
        <taxon>Bacillota</taxon>
        <taxon>Clostridia</taxon>
        <taxon>Lachnospirales</taxon>
        <taxon>Lachnospiraceae</taxon>
        <taxon>Roseburia</taxon>
    </lineage>
</organism>
<gene>
    <name evidence="1" type="ORF">DW914_12630</name>
</gene>
<protein>
    <submittedName>
        <fullName evidence="1">Uncharacterized protein</fullName>
    </submittedName>
</protein>
<dbReference type="AlphaFoldDB" id="A0A3R6AFL8"/>
<reference evidence="1 2" key="1">
    <citation type="submission" date="2018-08" db="EMBL/GenBank/DDBJ databases">
        <title>A genome reference for cultivated species of the human gut microbiota.</title>
        <authorList>
            <person name="Zou Y."/>
            <person name="Xue W."/>
            <person name="Luo G."/>
        </authorList>
    </citation>
    <scope>NUCLEOTIDE SEQUENCE [LARGE SCALE GENOMIC DNA]</scope>
    <source>
        <strain evidence="1 2">AM42-1AC</strain>
    </source>
</reference>